<evidence type="ECO:0000256" key="3">
    <source>
        <dbReference type="ARBA" id="ARBA00011416"/>
    </source>
</evidence>
<dbReference type="AlphaFoldDB" id="A0A8J5I3H3"/>
<organism evidence="14 15">
    <name type="scientific">Zingiber officinale</name>
    <name type="common">Ginger</name>
    <name type="synonym">Amomum zingiber</name>
    <dbReference type="NCBI Taxonomy" id="94328"/>
    <lineage>
        <taxon>Eukaryota</taxon>
        <taxon>Viridiplantae</taxon>
        <taxon>Streptophyta</taxon>
        <taxon>Embryophyta</taxon>
        <taxon>Tracheophyta</taxon>
        <taxon>Spermatophyta</taxon>
        <taxon>Magnoliopsida</taxon>
        <taxon>Liliopsida</taxon>
        <taxon>Zingiberales</taxon>
        <taxon>Zingiberaceae</taxon>
        <taxon>Zingiber</taxon>
    </lineage>
</organism>
<feature type="compositionally biased region" description="Low complexity" evidence="12">
    <location>
        <begin position="209"/>
        <end position="221"/>
    </location>
</feature>
<dbReference type="GO" id="GO:0005634">
    <property type="term" value="C:nucleus"/>
    <property type="evidence" value="ECO:0007669"/>
    <property type="project" value="UniProtKB-SubCell"/>
</dbReference>
<protein>
    <recommendedName>
        <fullName evidence="13">ZF-HD dimerization-type domain-containing protein</fullName>
    </recommendedName>
</protein>
<dbReference type="Proteomes" id="UP000734854">
    <property type="component" value="Unassembled WGS sequence"/>
</dbReference>
<evidence type="ECO:0000256" key="8">
    <source>
        <dbReference type="ARBA" id="ARBA00023125"/>
    </source>
</evidence>
<dbReference type="EMBL" id="JACMSC010000002">
    <property type="protein sequence ID" value="KAG6533301.1"/>
    <property type="molecule type" value="Genomic_DNA"/>
</dbReference>
<dbReference type="Pfam" id="PF04770">
    <property type="entry name" value="ZF-HD_dimer"/>
    <property type="match status" value="1"/>
</dbReference>
<evidence type="ECO:0000313" key="14">
    <source>
        <dbReference type="EMBL" id="KAG6533301.1"/>
    </source>
</evidence>
<feature type="compositionally biased region" description="Low complexity" evidence="12">
    <location>
        <begin position="59"/>
        <end position="68"/>
    </location>
</feature>
<keyword evidence="8" id="KW-0238">DNA-binding</keyword>
<proteinExistence type="predicted"/>
<evidence type="ECO:0000313" key="15">
    <source>
        <dbReference type="Proteomes" id="UP000734854"/>
    </source>
</evidence>
<comment type="caution">
    <text evidence="14">The sequence shown here is derived from an EMBL/GenBank/DDBJ whole genome shotgun (WGS) entry which is preliminary data.</text>
</comment>
<feature type="region of interest" description="Disordered" evidence="12">
    <location>
        <begin position="292"/>
        <end position="317"/>
    </location>
</feature>
<evidence type="ECO:0000256" key="4">
    <source>
        <dbReference type="ARBA" id="ARBA00022723"/>
    </source>
</evidence>
<keyword evidence="6" id="KW-0862">Zinc</keyword>
<feature type="region of interest" description="Disordered" evidence="12">
    <location>
        <begin position="1"/>
        <end position="28"/>
    </location>
</feature>
<dbReference type="GO" id="GO:0050793">
    <property type="term" value="P:regulation of developmental process"/>
    <property type="evidence" value="ECO:0007669"/>
    <property type="project" value="TreeGrafter"/>
</dbReference>
<feature type="compositionally biased region" description="Pro residues" evidence="12">
    <location>
        <begin position="16"/>
        <end position="28"/>
    </location>
</feature>
<name>A0A8J5I3H3_ZINOF</name>
<evidence type="ECO:0000259" key="13">
    <source>
        <dbReference type="PROSITE" id="PS51523"/>
    </source>
</evidence>
<evidence type="ECO:0000256" key="1">
    <source>
        <dbReference type="ARBA" id="ARBA00004049"/>
    </source>
</evidence>
<dbReference type="FunFam" id="1.10.10.60:FF:000257">
    <property type="entry name" value="Zinc-finger homeodomain protein 2"/>
    <property type="match status" value="1"/>
</dbReference>
<comment type="subcellular location">
    <subcellularLocation>
        <location evidence="2">Nucleus</location>
    </subcellularLocation>
</comment>
<keyword evidence="10" id="KW-0804">Transcription</keyword>
<evidence type="ECO:0000256" key="5">
    <source>
        <dbReference type="ARBA" id="ARBA00022771"/>
    </source>
</evidence>
<dbReference type="PANTHER" id="PTHR31948">
    <property type="entry name" value="ZINC-FINGER HOMEODOMAIN PROTEIN 2"/>
    <property type="match status" value="1"/>
</dbReference>
<evidence type="ECO:0000256" key="2">
    <source>
        <dbReference type="ARBA" id="ARBA00004123"/>
    </source>
</evidence>
<comment type="subunit">
    <text evidence="3">Homo- and heterodimer with other ZFHD proteins.</text>
</comment>
<evidence type="ECO:0000256" key="6">
    <source>
        <dbReference type="ARBA" id="ARBA00022833"/>
    </source>
</evidence>
<gene>
    <name evidence="14" type="ORF">ZIOFF_007168</name>
</gene>
<dbReference type="PROSITE" id="PS51523">
    <property type="entry name" value="ZF_HD_DIMER"/>
    <property type="match status" value="1"/>
</dbReference>
<reference evidence="14 15" key="1">
    <citation type="submission" date="2020-08" db="EMBL/GenBank/DDBJ databases">
        <title>Plant Genome Project.</title>
        <authorList>
            <person name="Zhang R.-G."/>
        </authorList>
    </citation>
    <scope>NUCLEOTIDE SEQUENCE [LARGE SCALE GENOMIC DNA]</scope>
    <source>
        <tissue evidence="14">Rhizome</tissue>
    </source>
</reference>
<dbReference type="PANTHER" id="PTHR31948:SF167">
    <property type="entry name" value="ZINC-FINGER HOMEODOMAIN PROTEIN 6"/>
    <property type="match status" value="1"/>
</dbReference>
<keyword evidence="5" id="KW-0863">Zinc-finger</keyword>
<evidence type="ECO:0000256" key="7">
    <source>
        <dbReference type="ARBA" id="ARBA00023015"/>
    </source>
</evidence>
<sequence>MEFRNQDGDVQLPSSSSPPPFTLIYSPPPIRGSAFSKPVLHASSSLSSPKGDGGGGARNGAANFGSSARVGNQDPAPISTLFPSSKSYSGEGGKAADEAAVRYKECLRNHAAAAGGHILDGCGEFMPNGIDALKCAACGCHRSFHRRDSDADADDVGSHHRGGAHLPPSLLLPPPLPPHYHHHRTAAYGGGGFASPPLLPSRVVPVSSSGVMASGGTTTESSSEERVVGGAPTRKRFRTKFTAEQKEKMVAFAERIGWRLQRHEEALVEQFCAETGIKRHVLKVWMHNNKHSIKKQQQQQEQQLPPQEQLQLTAQEQ</sequence>
<dbReference type="InterPro" id="IPR006455">
    <property type="entry name" value="Homeodomain_ZF_HD"/>
</dbReference>
<feature type="region of interest" description="Disordered" evidence="12">
    <location>
        <begin position="148"/>
        <end position="184"/>
    </location>
</feature>
<evidence type="ECO:0000256" key="11">
    <source>
        <dbReference type="ARBA" id="ARBA00023242"/>
    </source>
</evidence>
<feature type="region of interest" description="Disordered" evidence="12">
    <location>
        <begin position="209"/>
        <end position="228"/>
    </location>
</feature>
<dbReference type="GO" id="GO:0008270">
    <property type="term" value="F:zinc ion binding"/>
    <property type="evidence" value="ECO:0007669"/>
    <property type="project" value="UniProtKB-KW"/>
</dbReference>
<keyword evidence="15" id="KW-1185">Reference proteome</keyword>
<feature type="domain" description="ZF-HD dimerization-type" evidence="13">
    <location>
        <begin position="103"/>
        <end position="148"/>
    </location>
</feature>
<comment type="function">
    <text evidence="1">Putative transcription factor.</text>
</comment>
<dbReference type="GO" id="GO:0003700">
    <property type="term" value="F:DNA-binding transcription factor activity"/>
    <property type="evidence" value="ECO:0007669"/>
    <property type="project" value="TreeGrafter"/>
</dbReference>
<dbReference type="GO" id="GO:0000976">
    <property type="term" value="F:transcription cis-regulatory region binding"/>
    <property type="evidence" value="ECO:0007669"/>
    <property type="project" value="TreeGrafter"/>
</dbReference>
<accession>A0A8J5I3H3</accession>
<keyword evidence="7" id="KW-0805">Transcription regulation</keyword>
<keyword evidence="11" id="KW-0539">Nucleus</keyword>
<feature type="region of interest" description="Disordered" evidence="12">
    <location>
        <begin position="41"/>
        <end position="91"/>
    </location>
</feature>
<feature type="compositionally biased region" description="Low complexity" evidence="12">
    <location>
        <begin position="296"/>
        <end position="317"/>
    </location>
</feature>
<dbReference type="InterPro" id="IPR006456">
    <property type="entry name" value="ZF_HD_homeobox_Cys/His_dimer"/>
</dbReference>
<dbReference type="NCBIfam" id="TIGR01565">
    <property type="entry name" value="homeo_ZF_HD"/>
    <property type="match status" value="1"/>
</dbReference>
<dbReference type="OrthoDB" id="636896at2759"/>
<keyword evidence="4" id="KW-0479">Metal-binding</keyword>
<keyword evidence="9" id="KW-0371">Homeobox</keyword>
<evidence type="ECO:0000256" key="12">
    <source>
        <dbReference type="SAM" id="MobiDB-lite"/>
    </source>
</evidence>
<evidence type="ECO:0000256" key="9">
    <source>
        <dbReference type="ARBA" id="ARBA00023155"/>
    </source>
</evidence>
<evidence type="ECO:0000256" key="10">
    <source>
        <dbReference type="ARBA" id="ARBA00023163"/>
    </source>
</evidence>
<dbReference type="NCBIfam" id="TIGR01566">
    <property type="entry name" value="ZF_HD_prot_N"/>
    <property type="match status" value="1"/>
</dbReference>